<evidence type="ECO:0000313" key="7">
    <source>
        <dbReference type="EMBL" id="SCO62624.1"/>
    </source>
</evidence>
<feature type="compositionally biased region" description="Basic residues" evidence="1">
    <location>
        <begin position="101"/>
        <end position="113"/>
    </location>
</feature>
<dbReference type="InterPro" id="IPR004170">
    <property type="entry name" value="WWE_dom"/>
</dbReference>
<evidence type="ECO:0000313" key="10">
    <source>
        <dbReference type="Proteomes" id="UP000219860"/>
    </source>
</evidence>
<proteinExistence type="predicted"/>
<feature type="region of interest" description="Disordered" evidence="1">
    <location>
        <begin position="488"/>
        <end position="510"/>
    </location>
</feature>
<feature type="compositionally biased region" description="Acidic residues" evidence="1">
    <location>
        <begin position="126"/>
        <end position="136"/>
    </location>
</feature>
<feature type="domain" description="S1 motif" evidence="2">
    <location>
        <begin position="621"/>
        <end position="687"/>
    </location>
</feature>
<dbReference type="Pfam" id="PF00575">
    <property type="entry name" value="S1"/>
    <property type="match status" value="1"/>
</dbReference>
<dbReference type="PROSITE" id="PS50126">
    <property type="entry name" value="S1"/>
    <property type="match status" value="2"/>
</dbReference>
<dbReference type="PANTHER" id="PTHR10724:SF10">
    <property type="entry name" value="S1 RNA-BINDING DOMAIN-CONTAINING PROTEIN 1"/>
    <property type="match status" value="1"/>
</dbReference>
<dbReference type="Proteomes" id="UP000069549">
    <property type="component" value="Chromosome 14"/>
</dbReference>
<dbReference type="CDD" id="cd00164">
    <property type="entry name" value="S1_like"/>
    <property type="match status" value="1"/>
</dbReference>
<dbReference type="InterPro" id="IPR050437">
    <property type="entry name" value="Ribos_protein_bS1-like"/>
</dbReference>
<evidence type="ECO:0000259" key="3">
    <source>
        <dbReference type="PROSITE" id="PS50918"/>
    </source>
</evidence>
<feature type="region of interest" description="Disordered" evidence="1">
    <location>
        <begin position="312"/>
        <end position="359"/>
    </location>
</feature>
<feature type="domain" description="WWE" evidence="3">
    <location>
        <begin position="1059"/>
        <end position="1134"/>
    </location>
</feature>
<dbReference type="SUPFAM" id="SSF50249">
    <property type="entry name" value="Nucleic acid-binding proteins"/>
    <property type="match status" value="2"/>
</dbReference>
<dbReference type="GO" id="GO:0003729">
    <property type="term" value="F:mRNA binding"/>
    <property type="evidence" value="ECO:0007669"/>
    <property type="project" value="TreeGrafter"/>
</dbReference>
<evidence type="ECO:0000313" key="8">
    <source>
        <dbReference type="EMBL" id="SCO64183.1"/>
    </source>
</evidence>
<feature type="domain" description="S1 motif" evidence="2">
    <location>
        <begin position="788"/>
        <end position="856"/>
    </location>
</feature>
<organism evidence="4 9">
    <name type="scientific">Plasmodium berghei</name>
    <dbReference type="NCBI Taxonomy" id="5821"/>
    <lineage>
        <taxon>Eukaryota</taxon>
        <taxon>Sar</taxon>
        <taxon>Alveolata</taxon>
        <taxon>Apicomplexa</taxon>
        <taxon>Aconoidasida</taxon>
        <taxon>Haemosporida</taxon>
        <taxon>Plasmodiidae</taxon>
        <taxon>Plasmodium</taxon>
        <taxon>Plasmodium (Vinckeia)</taxon>
    </lineage>
</organism>
<dbReference type="PANTHER" id="PTHR10724">
    <property type="entry name" value="30S RIBOSOMAL PROTEIN S1"/>
    <property type="match status" value="1"/>
</dbReference>
<dbReference type="VEuPathDB" id="PlasmoDB:PBANKA_1425600"/>
<dbReference type="Proteomes" id="UP000220214">
    <property type="component" value="Chromosome 14"/>
</dbReference>
<dbReference type="InterPro" id="IPR037197">
    <property type="entry name" value="WWE_dom_sf"/>
</dbReference>
<dbReference type="EMBL" id="LT608262">
    <property type="protein sequence ID" value="SCO64183.1"/>
    <property type="molecule type" value="Genomic_DNA"/>
</dbReference>
<dbReference type="AlphaFoldDB" id="A0A0Z0AQ61"/>
<feature type="region of interest" description="Disordered" evidence="1">
    <location>
        <begin position="100"/>
        <end position="142"/>
    </location>
</feature>
<dbReference type="Gene3D" id="2.40.50.140">
    <property type="entry name" value="Nucleic acid-binding proteins"/>
    <property type="match status" value="2"/>
</dbReference>
<dbReference type="PROSITE" id="PS50918">
    <property type="entry name" value="WWE"/>
    <property type="match status" value="1"/>
</dbReference>
<reference evidence="4 9" key="1">
    <citation type="submission" date="2016-02" db="EMBL/GenBank/DDBJ databases">
        <authorList>
            <consortium name="Pathogen Informatics"/>
        </authorList>
    </citation>
    <scope>NUCLEOTIDE SEQUENCE [LARGE SCALE GENOMIC DNA]</scope>
    <source>
        <strain evidence="4 9">K173</strain>
        <strain evidence="5 13">NK65 ny</strain>
        <strain evidence="6 12">NK65e</strain>
        <strain evidence="8 10">SP11 Antwerpcl1</strain>
        <strain evidence="7 11">SP11 RLL</strain>
    </source>
</reference>
<evidence type="ECO:0000256" key="1">
    <source>
        <dbReference type="SAM" id="MobiDB-lite"/>
    </source>
</evidence>
<evidence type="ECO:0000313" key="6">
    <source>
        <dbReference type="EMBL" id="SCN28431.1"/>
    </source>
</evidence>
<evidence type="ECO:0000313" key="9">
    <source>
        <dbReference type="Proteomes" id="UP000069549"/>
    </source>
</evidence>
<protein>
    <submittedName>
        <fullName evidence="4">RNA-binding protein, putative</fullName>
    </submittedName>
</protein>
<dbReference type="InterPro" id="IPR012340">
    <property type="entry name" value="NA-bd_OB-fold"/>
</dbReference>
<dbReference type="EMBL" id="LT614640">
    <property type="protein sequence ID" value="SCN28431.1"/>
    <property type="molecule type" value="Genomic_DNA"/>
</dbReference>
<dbReference type="SUPFAM" id="SSF117839">
    <property type="entry name" value="WWE domain"/>
    <property type="match status" value="1"/>
</dbReference>
<evidence type="ECO:0000313" key="12">
    <source>
        <dbReference type="Proteomes" id="UP000220214"/>
    </source>
</evidence>
<evidence type="ECO:0000313" key="5">
    <source>
        <dbReference type="EMBL" id="SCM26391.1"/>
    </source>
</evidence>
<dbReference type="Proteomes" id="UP000516480">
    <property type="component" value="Chromosome 14"/>
</dbReference>
<dbReference type="GO" id="GO:0006412">
    <property type="term" value="P:translation"/>
    <property type="evidence" value="ECO:0007669"/>
    <property type="project" value="TreeGrafter"/>
</dbReference>
<dbReference type="Proteomes" id="UP000219860">
    <property type="component" value="Chromosome 14"/>
</dbReference>
<sequence>MIFTKQCLFLSFFVVIVSSFLKPKLLLNNYIYSKTSQFKKRKKVINYQLLKSKDKDVESYIPHIYKDIVPSLKELADQEYSYKQLLNAYIPETIEREKRDKLNKKINQKNSRKQSKENRKTNNNNEVDEKEENEDNECNKDLSNNIDKMMEIKMKENDIKHFENLSEINNHKNKNKILDIAYDVIEDTLKNTYMDQKLGLDNENNDSKKNYLEIAKKRKDLLYDKLINNYSMLNNSSTFDLFGVFYDNNNYKDDNKLIEELDKIMNLEPFKSNKDNIDEDIDVLLKKDKIPTHIRNFILKYKNLRKINMSNKKIHHTKKNENEQVKESGGVKQMDNDDNVDNEKEKDEENGNYENNIKDENGENIYNDFNRDLNKVLMTFNKNLTNEKLIKRDKYIIDELYEEYKKHIKNMSIKRNKLEPQKDNYDFLTFVHEYGEEFFFQKYGYFDNYLKENVEKIKNKVRSENASIVSIPNIMNSESNLEQEKSSTITKSNGPANNMGNEKDNINEDFLNDSPEKRIIKQNNRKINNEKNNTQMRNNLDWRKESNKLESYMLSNIVHEYNKRIYDIYKPNDMITNQYGFNNYIDNEEYDIDINVSLNKYSIMNYDSKEELNNDESLYVGKLIFGKIFRIEKNMAIVDINYSHYGEIHSDQMPYNITNISDVFKVNDKLIFEIYKMYPNRIELTLKNIQKINDLNKILLYKTQDIPFEVTVLSIIKNGITVSYNDIYTFIHISAISSKYKVIVDENETIDSNLLNKKIKVFCTDINKLSFSNLLYEQNEQLKNINMYDVIDVEIIHISKYGIMVKYNDIVGLIHISEISRKKIENINNVFKINEKIKGMLINIDYYNKRFSLSTKILETHDKNFIDNRDDIYNNIEHIINNIKKRSNKMEVNDSNIKNQLLSLIDIYKDGNGSEKMKTKEGKDETTNQHKKIQEEIKLYENEKLDKHPQVTSEKTGSQAEHIADMKTDNNIFDGEEKYSVNSIDNHIKKIQEKDQNDDDGTLFELNQSEEEKEELSIDTHNEIIPYLLLKKSDCNKEEHEEEKKEIVWNLDDEEFLHSNSPTQNSQYIEYQWSYLKDKKWIPFPYNVNRIINYYFNINDDFFTYKEKNVTYEIYFAKNVRIDLSTGLQNKIRKTLKNLS</sequence>
<gene>
    <name evidence="4" type="ORF">PBK173_000453100</name>
    <name evidence="6" type="ORF">PBNK65E_000443100</name>
    <name evidence="5" type="ORF">PBNK65NY_000441800</name>
    <name evidence="8" type="ORF">PBSP11A_000442600</name>
    <name evidence="7" type="ORF">PBSP11RLL_000442100</name>
</gene>
<dbReference type="GO" id="GO:0003735">
    <property type="term" value="F:structural constituent of ribosome"/>
    <property type="evidence" value="ECO:0007669"/>
    <property type="project" value="TreeGrafter"/>
</dbReference>
<dbReference type="EMBL" id="LT160034">
    <property type="protein sequence ID" value="CXJ17694.1"/>
    <property type="molecule type" value="Genomic_DNA"/>
</dbReference>
<evidence type="ECO:0000313" key="11">
    <source>
        <dbReference type="Proteomes" id="UP000219974"/>
    </source>
</evidence>
<evidence type="ECO:0000259" key="2">
    <source>
        <dbReference type="PROSITE" id="PS50126"/>
    </source>
</evidence>
<evidence type="ECO:0000313" key="4">
    <source>
        <dbReference type="EMBL" id="CXJ17694.1"/>
    </source>
</evidence>
<dbReference type="Gene3D" id="3.30.720.50">
    <property type="match status" value="1"/>
</dbReference>
<dbReference type="InterPro" id="IPR003029">
    <property type="entry name" value="S1_domain"/>
</dbReference>
<dbReference type="OMA" id="DQMPYNI"/>
<name>A0A0Z0AQ61_PLABE</name>
<dbReference type="OrthoDB" id="412781at2759"/>
<feature type="compositionally biased region" description="Polar residues" evidence="1">
    <location>
        <begin position="488"/>
        <end position="500"/>
    </location>
</feature>
<evidence type="ECO:0000313" key="13">
    <source>
        <dbReference type="Proteomes" id="UP000516480"/>
    </source>
</evidence>
<dbReference type="EMBL" id="LT608278">
    <property type="protein sequence ID" value="SCO62624.1"/>
    <property type="molecule type" value="Genomic_DNA"/>
</dbReference>
<accession>A0A0Z0AQ61</accession>
<dbReference type="EMBL" id="LT608150">
    <property type="protein sequence ID" value="SCM26391.1"/>
    <property type="molecule type" value="Genomic_DNA"/>
</dbReference>
<dbReference type="SMART" id="SM00316">
    <property type="entry name" value="S1"/>
    <property type="match status" value="3"/>
</dbReference>
<dbReference type="Proteomes" id="UP000219974">
    <property type="component" value="Chromosome 14"/>
</dbReference>